<dbReference type="InterPro" id="IPR050172">
    <property type="entry name" value="SsuD_RutA_monooxygenase"/>
</dbReference>
<evidence type="ECO:0000313" key="6">
    <source>
        <dbReference type="EMBL" id="QDQ98395.1"/>
    </source>
</evidence>
<keyword evidence="4" id="KW-0503">Monooxygenase</keyword>
<dbReference type="RefSeq" id="WP_143909800.1">
    <property type="nucleotide sequence ID" value="NZ_CP041765.1"/>
</dbReference>
<accession>A0A516X5Q6</accession>
<reference evidence="6 7" key="2">
    <citation type="submission" date="2019-07" db="EMBL/GenBank/DDBJ databases">
        <authorList>
            <person name="Huang Y."/>
        </authorList>
    </citation>
    <scope>NUCLEOTIDE SEQUENCE [LARGE SCALE GENOMIC DNA]</scope>
    <source>
        <strain evidence="6 7">HY188</strain>
    </source>
</reference>
<dbReference type="Pfam" id="PF00296">
    <property type="entry name" value="Bac_luciferase"/>
    <property type="match status" value="1"/>
</dbReference>
<proteinExistence type="predicted"/>
<keyword evidence="7" id="KW-1185">Reference proteome</keyword>
<dbReference type="Proteomes" id="UP000317344">
    <property type="component" value="Chromosome"/>
</dbReference>
<evidence type="ECO:0000256" key="1">
    <source>
        <dbReference type="ARBA" id="ARBA00022630"/>
    </source>
</evidence>
<protein>
    <submittedName>
        <fullName evidence="6">LLM class F420-dependent oxidoreductase</fullName>
    </submittedName>
</protein>
<dbReference type="NCBIfam" id="TIGR03619">
    <property type="entry name" value="F420_Rv2161c"/>
    <property type="match status" value="1"/>
</dbReference>
<evidence type="ECO:0000313" key="7">
    <source>
        <dbReference type="Proteomes" id="UP000317344"/>
    </source>
</evidence>
<dbReference type="KEGG" id="toy:FO059_15035"/>
<evidence type="ECO:0000259" key="5">
    <source>
        <dbReference type="Pfam" id="PF00296"/>
    </source>
</evidence>
<keyword evidence="2" id="KW-0288">FMN</keyword>
<dbReference type="PANTHER" id="PTHR42847:SF4">
    <property type="entry name" value="ALKANESULFONATE MONOOXYGENASE-RELATED"/>
    <property type="match status" value="1"/>
</dbReference>
<gene>
    <name evidence="6" type="ORF">FO059_15035</name>
</gene>
<dbReference type="InterPro" id="IPR019921">
    <property type="entry name" value="Lucif-like_OxRdtase_Rv2161c"/>
</dbReference>
<dbReference type="PANTHER" id="PTHR42847">
    <property type="entry name" value="ALKANESULFONATE MONOOXYGENASE"/>
    <property type="match status" value="1"/>
</dbReference>
<dbReference type="GO" id="GO:0008726">
    <property type="term" value="F:alkanesulfonate monooxygenase activity"/>
    <property type="evidence" value="ECO:0007669"/>
    <property type="project" value="TreeGrafter"/>
</dbReference>
<keyword evidence="3" id="KW-0560">Oxidoreductase</keyword>
<dbReference type="InterPro" id="IPR036661">
    <property type="entry name" value="Luciferase-like_sf"/>
</dbReference>
<dbReference type="InterPro" id="IPR011251">
    <property type="entry name" value="Luciferase-like_dom"/>
</dbReference>
<dbReference type="SUPFAM" id="SSF51679">
    <property type="entry name" value="Bacterial luciferase-like"/>
    <property type="match status" value="1"/>
</dbReference>
<evidence type="ECO:0000256" key="4">
    <source>
        <dbReference type="ARBA" id="ARBA00023033"/>
    </source>
</evidence>
<sequence length="290" mass="31620">MKVGISSPILALSGKRPAWEAEAGTSEIVRVAQAADRLGFEYMTCPDHVAVPPGLPRGEQFYDPLATFAFLAGQTRRLRFLPYVLVLPFYHPLEIAKRYGTLDHLSGGRLILGFGVGNLKEEFDLLGKPFEDRGPRADDALKAMRAALSGRLVSYEGPYFSFRDMVVQPHAAQTHVPMWIGGHSERALRRAVTLADGWAPAPQAFRGPDPAKMRRMLDGHDLPEGFDVVFSPNERLDPLAGPGQVAEVLGTAAEAGATRINLTVRHDSLAHYLEQLEAFAAVAGLDVDPD</sequence>
<keyword evidence="1" id="KW-0285">Flavoprotein</keyword>
<evidence type="ECO:0000256" key="2">
    <source>
        <dbReference type="ARBA" id="ARBA00022643"/>
    </source>
</evidence>
<dbReference type="AlphaFoldDB" id="A0A516X5Q6"/>
<dbReference type="GO" id="GO:0046306">
    <property type="term" value="P:alkanesulfonate catabolic process"/>
    <property type="evidence" value="ECO:0007669"/>
    <property type="project" value="TreeGrafter"/>
</dbReference>
<reference evidence="6 7" key="1">
    <citation type="submission" date="2019-07" db="EMBL/GenBank/DDBJ databases">
        <title>Tomitella cavernea sp. nov., an actinomycete isolated from soil.</title>
        <authorList>
            <person name="Cheng J."/>
        </authorList>
    </citation>
    <scope>NUCLEOTIDE SEQUENCE [LARGE SCALE GENOMIC DNA]</scope>
    <source>
        <strain evidence="6 7">HY188</strain>
    </source>
</reference>
<evidence type="ECO:0000256" key="3">
    <source>
        <dbReference type="ARBA" id="ARBA00023002"/>
    </source>
</evidence>
<feature type="domain" description="Luciferase-like" evidence="5">
    <location>
        <begin position="15"/>
        <end position="202"/>
    </location>
</feature>
<dbReference type="EMBL" id="CP041765">
    <property type="protein sequence ID" value="QDQ98395.1"/>
    <property type="molecule type" value="Genomic_DNA"/>
</dbReference>
<name>A0A516X5Q6_9ACTN</name>
<dbReference type="Gene3D" id="3.20.20.30">
    <property type="entry name" value="Luciferase-like domain"/>
    <property type="match status" value="1"/>
</dbReference>
<dbReference type="OrthoDB" id="4074025at2"/>
<organism evidence="6 7">
    <name type="scientific">Tomitella fengzijianii</name>
    <dbReference type="NCBI Taxonomy" id="2597660"/>
    <lineage>
        <taxon>Bacteria</taxon>
        <taxon>Bacillati</taxon>
        <taxon>Actinomycetota</taxon>
        <taxon>Actinomycetes</taxon>
        <taxon>Mycobacteriales</taxon>
        <taxon>Tomitella</taxon>
    </lineage>
</organism>